<keyword evidence="2" id="KW-1185">Reference proteome</keyword>
<evidence type="ECO:0000313" key="2">
    <source>
        <dbReference type="Proteomes" id="UP000308197"/>
    </source>
</evidence>
<dbReference type="EMBL" id="ML211544">
    <property type="protein sequence ID" value="TFK81908.1"/>
    <property type="molecule type" value="Genomic_DNA"/>
</dbReference>
<reference evidence="1 2" key="1">
    <citation type="journal article" date="2019" name="Nat. Ecol. Evol.">
        <title>Megaphylogeny resolves global patterns of mushroom evolution.</title>
        <authorList>
            <person name="Varga T."/>
            <person name="Krizsan K."/>
            <person name="Foldi C."/>
            <person name="Dima B."/>
            <person name="Sanchez-Garcia M."/>
            <person name="Sanchez-Ramirez S."/>
            <person name="Szollosi G.J."/>
            <person name="Szarkandi J.G."/>
            <person name="Papp V."/>
            <person name="Albert L."/>
            <person name="Andreopoulos W."/>
            <person name="Angelini C."/>
            <person name="Antonin V."/>
            <person name="Barry K.W."/>
            <person name="Bougher N.L."/>
            <person name="Buchanan P."/>
            <person name="Buyck B."/>
            <person name="Bense V."/>
            <person name="Catcheside P."/>
            <person name="Chovatia M."/>
            <person name="Cooper J."/>
            <person name="Damon W."/>
            <person name="Desjardin D."/>
            <person name="Finy P."/>
            <person name="Geml J."/>
            <person name="Haridas S."/>
            <person name="Hughes K."/>
            <person name="Justo A."/>
            <person name="Karasinski D."/>
            <person name="Kautmanova I."/>
            <person name="Kiss B."/>
            <person name="Kocsube S."/>
            <person name="Kotiranta H."/>
            <person name="LaButti K.M."/>
            <person name="Lechner B.E."/>
            <person name="Liimatainen K."/>
            <person name="Lipzen A."/>
            <person name="Lukacs Z."/>
            <person name="Mihaltcheva S."/>
            <person name="Morgado L.N."/>
            <person name="Niskanen T."/>
            <person name="Noordeloos M.E."/>
            <person name="Ohm R.A."/>
            <person name="Ortiz-Santana B."/>
            <person name="Ovrebo C."/>
            <person name="Racz N."/>
            <person name="Riley R."/>
            <person name="Savchenko A."/>
            <person name="Shiryaev A."/>
            <person name="Soop K."/>
            <person name="Spirin V."/>
            <person name="Szebenyi C."/>
            <person name="Tomsovsky M."/>
            <person name="Tulloss R.E."/>
            <person name="Uehling J."/>
            <person name="Grigoriev I.V."/>
            <person name="Vagvolgyi C."/>
            <person name="Papp T."/>
            <person name="Martin F.M."/>
            <person name="Miettinen O."/>
            <person name="Hibbett D.S."/>
            <person name="Nagy L.G."/>
        </authorList>
    </citation>
    <scope>NUCLEOTIDE SEQUENCE [LARGE SCALE GENOMIC DNA]</scope>
    <source>
        <strain evidence="1 2">HHB13444</strain>
    </source>
</reference>
<protein>
    <recommendedName>
        <fullName evidence="3">Protein kinase domain-containing protein</fullName>
    </recommendedName>
</protein>
<sequence>MTSTRDSKLPPLARNSVTAIRVDGLAIDRDGKAVMLELPRHSPGEVRQKHHGDVPPGYVGPYYVPDMPKANPPLGSIISFNERHAVYDVNVIKAHPPAVYIPPLVIKVAQSDAAGLLLPKEAAMYEHIRRLQGVVAPRFYGYFHATNESSAWSCVSPRGSQSSRDRLYVDEGTSFPVDPEDEEEWNPAPAPGEPQAYAGLDVLLLEKVGEHLPHGEQMPDQDMIDLQHMYYDLSRMHVDHFDYHAANVTYAPPSPPGLPGKRSPYHKRLYRLRLVDFEGAQLTTRTPEYQRMFVQDHLPGLLSHIMSP</sequence>
<evidence type="ECO:0008006" key="3">
    <source>
        <dbReference type="Google" id="ProtNLM"/>
    </source>
</evidence>
<organism evidence="1 2">
    <name type="scientific">Polyporus arcularius HHB13444</name>
    <dbReference type="NCBI Taxonomy" id="1314778"/>
    <lineage>
        <taxon>Eukaryota</taxon>
        <taxon>Fungi</taxon>
        <taxon>Dikarya</taxon>
        <taxon>Basidiomycota</taxon>
        <taxon>Agaricomycotina</taxon>
        <taxon>Agaricomycetes</taxon>
        <taxon>Polyporales</taxon>
        <taxon>Polyporaceae</taxon>
        <taxon>Polyporus</taxon>
    </lineage>
</organism>
<dbReference type="AlphaFoldDB" id="A0A5C3NZW3"/>
<dbReference type="InParanoid" id="A0A5C3NZW3"/>
<dbReference type="Proteomes" id="UP000308197">
    <property type="component" value="Unassembled WGS sequence"/>
</dbReference>
<name>A0A5C3NZW3_9APHY</name>
<accession>A0A5C3NZW3</accession>
<evidence type="ECO:0000313" key="1">
    <source>
        <dbReference type="EMBL" id="TFK81908.1"/>
    </source>
</evidence>
<proteinExistence type="predicted"/>
<gene>
    <name evidence="1" type="ORF">K466DRAFT_655954</name>
</gene>